<organism evidence="2 3">
    <name type="scientific">Solanum tuberosum</name>
    <name type="common">Potato</name>
    <dbReference type="NCBI Taxonomy" id="4113"/>
    <lineage>
        <taxon>Eukaryota</taxon>
        <taxon>Viridiplantae</taxon>
        <taxon>Streptophyta</taxon>
        <taxon>Embryophyta</taxon>
        <taxon>Tracheophyta</taxon>
        <taxon>Spermatophyta</taxon>
        <taxon>Magnoliopsida</taxon>
        <taxon>eudicotyledons</taxon>
        <taxon>Gunneridae</taxon>
        <taxon>Pentapetalae</taxon>
        <taxon>asterids</taxon>
        <taxon>lamiids</taxon>
        <taxon>Solanales</taxon>
        <taxon>Solanaceae</taxon>
        <taxon>Solanoideae</taxon>
        <taxon>Solaneae</taxon>
        <taxon>Solanum</taxon>
    </lineage>
</organism>
<accession>A0ABQ7VK98</accession>
<name>A0ABQ7VK98_SOLTU</name>
<evidence type="ECO:0000313" key="2">
    <source>
        <dbReference type="EMBL" id="KAH0768952.1"/>
    </source>
</evidence>
<dbReference type="Proteomes" id="UP000826656">
    <property type="component" value="Unassembled WGS sequence"/>
</dbReference>
<reference evidence="2 3" key="1">
    <citation type="journal article" date="2021" name="bioRxiv">
        <title>Chromosome-scale and haplotype-resolved genome assembly of a tetraploid potato cultivar.</title>
        <authorList>
            <person name="Sun H."/>
            <person name="Jiao W.-B."/>
            <person name="Krause K."/>
            <person name="Campoy J.A."/>
            <person name="Goel M."/>
            <person name="Folz-Donahue K."/>
            <person name="Kukat C."/>
            <person name="Huettel B."/>
            <person name="Schneeberger K."/>
        </authorList>
    </citation>
    <scope>NUCLEOTIDE SEQUENCE [LARGE SCALE GENOMIC DNA]</scope>
    <source>
        <strain evidence="2">SolTubOtavaFocal</strain>
        <tissue evidence="2">Leaves</tissue>
    </source>
</reference>
<sequence length="157" mass="17413">MFFQQQASTWKTNFFTLRPTTHILISVPPPAILMRTLISGPRTLEIWRLFFIAGTKSLDINESASSKENCKVLSIDESGPNQEEVLTKSGWQQQSIQVQSGEMGQKGIDNIGSSTADGVAKERQNEMGQQCESKQNNGSIYAIGVTGKSKTPERFDR</sequence>
<dbReference type="EMBL" id="JAIVGD010000011">
    <property type="protein sequence ID" value="KAH0768952.1"/>
    <property type="molecule type" value="Genomic_DNA"/>
</dbReference>
<proteinExistence type="predicted"/>
<keyword evidence="3" id="KW-1185">Reference proteome</keyword>
<evidence type="ECO:0000313" key="3">
    <source>
        <dbReference type="Proteomes" id="UP000826656"/>
    </source>
</evidence>
<feature type="region of interest" description="Disordered" evidence="1">
    <location>
        <begin position="98"/>
        <end position="157"/>
    </location>
</feature>
<protein>
    <submittedName>
        <fullName evidence="2">Uncharacterized protein</fullName>
    </submittedName>
</protein>
<feature type="compositionally biased region" description="Polar residues" evidence="1">
    <location>
        <begin position="126"/>
        <end position="139"/>
    </location>
</feature>
<evidence type="ECO:0000256" key="1">
    <source>
        <dbReference type="SAM" id="MobiDB-lite"/>
    </source>
</evidence>
<gene>
    <name evidence="2" type="ORF">KY290_012933</name>
</gene>
<comment type="caution">
    <text evidence="2">The sequence shown here is derived from an EMBL/GenBank/DDBJ whole genome shotgun (WGS) entry which is preliminary data.</text>
</comment>